<keyword evidence="4 8" id="KW-0238">DNA-binding</keyword>
<evidence type="ECO:0000259" key="10">
    <source>
        <dbReference type="Pfam" id="PF01272"/>
    </source>
</evidence>
<evidence type="ECO:0000256" key="2">
    <source>
        <dbReference type="ARBA" id="ARBA00013729"/>
    </source>
</evidence>
<keyword evidence="13" id="KW-1185">Reference proteome</keyword>
<gene>
    <name evidence="8" type="primary">greA</name>
    <name evidence="12" type="ORF">C4B24_00980</name>
</gene>
<evidence type="ECO:0000256" key="1">
    <source>
        <dbReference type="ARBA" id="ARBA00008213"/>
    </source>
</evidence>
<dbReference type="OrthoDB" id="9808774at2"/>
<evidence type="ECO:0000256" key="7">
    <source>
        <dbReference type="ARBA" id="ARBA00030776"/>
    </source>
</evidence>
<dbReference type="AlphaFoldDB" id="A0A4R0XV50"/>
<dbReference type="InterPro" id="IPR028624">
    <property type="entry name" value="Tscrpt_elong_fac_GreA/B"/>
</dbReference>
<dbReference type="GO" id="GO:0003677">
    <property type="term" value="F:DNA binding"/>
    <property type="evidence" value="ECO:0007669"/>
    <property type="project" value="UniProtKB-UniRule"/>
</dbReference>
<organism evidence="12 13">
    <name type="scientific">Mycoplasma marinum</name>
    <dbReference type="NCBI Taxonomy" id="1937190"/>
    <lineage>
        <taxon>Bacteria</taxon>
        <taxon>Bacillati</taxon>
        <taxon>Mycoplasmatota</taxon>
        <taxon>Mollicutes</taxon>
        <taxon>Mycoplasmataceae</taxon>
        <taxon>Mycoplasma</taxon>
    </lineage>
</organism>
<dbReference type="NCBIfam" id="NF001263">
    <property type="entry name" value="PRK00226.1-4"/>
    <property type="match status" value="1"/>
</dbReference>
<evidence type="ECO:0000256" key="4">
    <source>
        <dbReference type="ARBA" id="ARBA00023125"/>
    </source>
</evidence>
<dbReference type="InterPro" id="IPR022691">
    <property type="entry name" value="Tscrpt_elong_fac_GreA/B_N"/>
</dbReference>
<dbReference type="SUPFAM" id="SSF46557">
    <property type="entry name" value="GreA transcript cleavage protein, N-terminal domain"/>
    <property type="match status" value="1"/>
</dbReference>
<feature type="domain" description="Transcription elongation factor GreA/GreB C-terminal" evidence="10">
    <location>
        <begin position="83"/>
        <end position="155"/>
    </location>
</feature>
<dbReference type="FunFam" id="1.10.287.180:FF:000001">
    <property type="entry name" value="Transcription elongation factor GreA"/>
    <property type="match status" value="1"/>
</dbReference>
<dbReference type="PANTHER" id="PTHR30437">
    <property type="entry name" value="TRANSCRIPTION ELONGATION FACTOR GREA"/>
    <property type="match status" value="1"/>
</dbReference>
<evidence type="ECO:0000256" key="5">
    <source>
        <dbReference type="ARBA" id="ARBA00023163"/>
    </source>
</evidence>
<dbReference type="SUPFAM" id="SSF54534">
    <property type="entry name" value="FKBP-like"/>
    <property type="match status" value="1"/>
</dbReference>
<accession>A0A4R0XV50</accession>
<feature type="domain" description="Transcription elongation factor GreA/GreB N-terminal" evidence="11">
    <location>
        <begin position="7"/>
        <end position="76"/>
    </location>
</feature>
<dbReference type="GO" id="GO:0006354">
    <property type="term" value="P:DNA-templated transcription elongation"/>
    <property type="evidence" value="ECO:0007669"/>
    <property type="project" value="TreeGrafter"/>
</dbReference>
<name>A0A4R0XV50_9MOLU</name>
<evidence type="ECO:0000256" key="9">
    <source>
        <dbReference type="RuleBase" id="RU000556"/>
    </source>
</evidence>
<evidence type="ECO:0000256" key="3">
    <source>
        <dbReference type="ARBA" id="ARBA00023015"/>
    </source>
</evidence>
<comment type="function">
    <text evidence="6 8 9">Necessary for efficient RNA polymerase transcription elongation past template-encoded arresting sites. The arresting sites in DNA have the property of trapping a certain fraction of elongating RNA polymerases that pass through, resulting in locked ternary complexes. Cleavage of the nascent transcript by cleavage factors such as GreA or GreB allows the resumption of elongation from the new 3'terminus. GreA releases sequences of 2 to 3 nucleotides.</text>
</comment>
<comment type="similarity">
    <text evidence="1 8 9">Belongs to the GreA/GreB family.</text>
</comment>
<dbReference type="Gene3D" id="1.10.287.180">
    <property type="entry name" value="Transcription elongation factor, GreA/GreB, N-terminal domain"/>
    <property type="match status" value="1"/>
</dbReference>
<dbReference type="GO" id="GO:0003746">
    <property type="term" value="F:translation elongation factor activity"/>
    <property type="evidence" value="ECO:0007669"/>
    <property type="project" value="UniProtKB-KW"/>
</dbReference>
<evidence type="ECO:0000313" key="13">
    <source>
        <dbReference type="Proteomes" id="UP000294192"/>
    </source>
</evidence>
<dbReference type="GO" id="GO:0032784">
    <property type="term" value="P:regulation of DNA-templated transcription elongation"/>
    <property type="evidence" value="ECO:0007669"/>
    <property type="project" value="UniProtKB-UniRule"/>
</dbReference>
<dbReference type="GO" id="GO:0070063">
    <property type="term" value="F:RNA polymerase binding"/>
    <property type="evidence" value="ECO:0007669"/>
    <property type="project" value="InterPro"/>
</dbReference>
<comment type="caution">
    <text evidence="12">The sequence shown here is derived from an EMBL/GenBank/DDBJ whole genome shotgun (WGS) entry which is preliminary data.</text>
</comment>
<evidence type="ECO:0000256" key="8">
    <source>
        <dbReference type="HAMAP-Rule" id="MF_00105"/>
    </source>
</evidence>
<dbReference type="InterPro" id="IPR036953">
    <property type="entry name" value="GreA/GreB_C_sf"/>
</dbReference>
<keyword evidence="12" id="KW-0251">Elongation factor</keyword>
<evidence type="ECO:0000313" key="12">
    <source>
        <dbReference type="EMBL" id="TCG11710.1"/>
    </source>
</evidence>
<evidence type="ECO:0000259" key="11">
    <source>
        <dbReference type="Pfam" id="PF03449"/>
    </source>
</evidence>
<dbReference type="InterPro" id="IPR036805">
    <property type="entry name" value="Tscrpt_elong_fac_GreA/B_N_sf"/>
</dbReference>
<dbReference type="Gene3D" id="3.10.50.30">
    <property type="entry name" value="Transcription elongation factor, GreA/GreB, C-terminal domain"/>
    <property type="match status" value="1"/>
</dbReference>
<sequence>MEKNLHMLTKEGKAKLEEEIKLLVEIERPKVIEELAEARAQGDLSENAEFDAAREKQGQIEDRIRQIEAILENSEIIKSNSKTDKVRIGSEVELQDQRTKNIKAFSIVGRQEANPFVGKISNESPLAKAILGSSKGDIVNVEVEEKYKVKIVSINK</sequence>
<dbReference type="PANTHER" id="PTHR30437:SF4">
    <property type="entry name" value="TRANSCRIPTION ELONGATION FACTOR GREA"/>
    <property type="match status" value="1"/>
</dbReference>
<proteinExistence type="inferred from homology"/>
<dbReference type="Proteomes" id="UP000294192">
    <property type="component" value="Unassembled WGS sequence"/>
</dbReference>
<dbReference type="Pfam" id="PF01272">
    <property type="entry name" value="GreA_GreB"/>
    <property type="match status" value="1"/>
</dbReference>
<dbReference type="Pfam" id="PF03449">
    <property type="entry name" value="GreA_GreB_N"/>
    <property type="match status" value="1"/>
</dbReference>
<dbReference type="RefSeq" id="WP_131598465.1">
    <property type="nucleotide sequence ID" value="NZ_CBDBYK010000001.1"/>
</dbReference>
<keyword evidence="12" id="KW-0648">Protein biosynthesis</keyword>
<dbReference type="InterPro" id="IPR006359">
    <property type="entry name" value="Tscrpt_elong_fac_GreA"/>
</dbReference>
<dbReference type="InterPro" id="IPR018151">
    <property type="entry name" value="TF_GreA/GreB_CS"/>
</dbReference>
<dbReference type="EMBL" id="PSZO01000003">
    <property type="protein sequence ID" value="TCG11710.1"/>
    <property type="molecule type" value="Genomic_DNA"/>
</dbReference>
<dbReference type="HAMAP" id="MF_00105">
    <property type="entry name" value="GreA_GreB"/>
    <property type="match status" value="1"/>
</dbReference>
<dbReference type="InterPro" id="IPR023459">
    <property type="entry name" value="Tscrpt_elong_fac_GreA/B_fam"/>
</dbReference>
<keyword evidence="5 8" id="KW-0804">Transcription</keyword>
<dbReference type="PIRSF" id="PIRSF006092">
    <property type="entry name" value="GreA_GreB"/>
    <property type="match status" value="1"/>
</dbReference>
<dbReference type="NCBIfam" id="TIGR01462">
    <property type="entry name" value="greA"/>
    <property type="match status" value="1"/>
</dbReference>
<protein>
    <recommendedName>
        <fullName evidence="2 8">Transcription elongation factor GreA</fullName>
    </recommendedName>
    <alternativeName>
        <fullName evidence="7 8">Transcript cleavage factor GreA</fullName>
    </alternativeName>
</protein>
<evidence type="ECO:0000256" key="6">
    <source>
        <dbReference type="ARBA" id="ARBA00024916"/>
    </source>
</evidence>
<reference evidence="12 13" key="1">
    <citation type="submission" date="2018-02" db="EMBL/GenBank/DDBJ databases">
        <title>Mycoplasma marinum and Mycoplasma todarodis sp. nov., moderately halophilic and psychrotolerant mycoplasmas isolated from cephalopods.</title>
        <authorList>
            <person name="Viver T."/>
        </authorList>
    </citation>
    <scope>NUCLEOTIDE SEQUENCE [LARGE SCALE GENOMIC DNA]</scope>
    <source>
        <strain evidence="12 13">PE</strain>
    </source>
</reference>
<dbReference type="PROSITE" id="PS00830">
    <property type="entry name" value="GREAB_2"/>
    <property type="match status" value="1"/>
</dbReference>
<keyword evidence="3 8" id="KW-0805">Transcription regulation</keyword>
<dbReference type="InterPro" id="IPR001437">
    <property type="entry name" value="Tscrpt_elong_fac_GreA/B_C"/>
</dbReference>